<dbReference type="Gene3D" id="1.25.10.10">
    <property type="entry name" value="Leucine-rich Repeat Variant"/>
    <property type="match status" value="2"/>
</dbReference>
<dbReference type="SUPFAM" id="SSF48371">
    <property type="entry name" value="ARM repeat"/>
    <property type="match status" value="1"/>
</dbReference>
<name>V2WXY3_MONRO</name>
<evidence type="ECO:0000313" key="1">
    <source>
        <dbReference type="EMBL" id="ESK86422.1"/>
    </source>
</evidence>
<feature type="non-terminal residue" evidence="1">
    <location>
        <position position="1"/>
    </location>
</feature>
<organism evidence="1 2">
    <name type="scientific">Moniliophthora roreri (strain MCA 2997)</name>
    <name type="common">Cocoa frosty pod rot fungus</name>
    <name type="synonym">Crinipellis roreri</name>
    <dbReference type="NCBI Taxonomy" id="1381753"/>
    <lineage>
        <taxon>Eukaryota</taxon>
        <taxon>Fungi</taxon>
        <taxon>Dikarya</taxon>
        <taxon>Basidiomycota</taxon>
        <taxon>Agaricomycotina</taxon>
        <taxon>Agaricomycetes</taxon>
        <taxon>Agaricomycetidae</taxon>
        <taxon>Agaricales</taxon>
        <taxon>Marasmiineae</taxon>
        <taxon>Marasmiaceae</taxon>
        <taxon>Moniliophthora</taxon>
    </lineage>
</organism>
<dbReference type="OrthoDB" id="1668230at2759"/>
<dbReference type="HOGENOM" id="CLU_042566_0_0_1"/>
<keyword evidence="2" id="KW-1185">Reference proteome</keyword>
<gene>
    <name evidence="1" type="ORF">Moror_4951</name>
</gene>
<evidence type="ECO:0008006" key="3">
    <source>
        <dbReference type="Google" id="ProtNLM"/>
    </source>
</evidence>
<accession>V2WXY3</accession>
<sequence>HPSAVLLVQALQAEVREGRKKESVDGYLVKMYEVAMDSEKESYKLVNAGAVPTLIHLLKVRAAEQYGVEIVLITLGTLARDSISANVIYRTGTAATLVELFNSPPTDDIQTLAIWCLTRICRSADVANGLVKLNLASMLIRVQTRLGPIMPIMSLFFLGTLVQSDSLAEFLASLGFVQMICIHLRSCSELEVPSPDSVSAGLYAVARMSRSIPLAKALAKAGCVEIIAHHLKTSTDPDVLHWSARAVGCLMRPNSSDMSKILLDADIARGLARLPTVLPPDSFHPLGSFGFAIQRFSCAEWGGSTRKALVEAGVVDSLLAALRTAANETCYDVHVELALAICLLGDVGGSSIRKEISNAGGVEILKGVGGAGSPD</sequence>
<protein>
    <recommendedName>
        <fullName evidence="3">Armadillo repeat-containing protein 8</fullName>
    </recommendedName>
</protein>
<dbReference type="AlphaFoldDB" id="V2WXY3"/>
<evidence type="ECO:0000313" key="2">
    <source>
        <dbReference type="Proteomes" id="UP000017559"/>
    </source>
</evidence>
<dbReference type="STRING" id="1381753.V2WXY3"/>
<comment type="caution">
    <text evidence="1">The sequence shown here is derived from an EMBL/GenBank/DDBJ whole genome shotgun (WGS) entry which is preliminary data.</text>
</comment>
<dbReference type="Proteomes" id="UP000017559">
    <property type="component" value="Unassembled WGS sequence"/>
</dbReference>
<proteinExistence type="predicted"/>
<dbReference type="InterPro" id="IPR016024">
    <property type="entry name" value="ARM-type_fold"/>
</dbReference>
<dbReference type="InterPro" id="IPR011989">
    <property type="entry name" value="ARM-like"/>
</dbReference>
<reference evidence="1 2" key="1">
    <citation type="journal article" date="2014" name="BMC Genomics">
        <title>Genome and secretome analysis of the hemibiotrophic fungal pathogen, Moniliophthora roreri, which causes frosty pod rot disease of cacao: mechanisms of the biotrophic and necrotrophic phases.</title>
        <authorList>
            <person name="Meinhardt L.W."/>
            <person name="Costa G.G.L."/>
            <person name="Thomazella D.P.T."/>
            <person name="Teixeira P.J.P.L."/>
            <person name="Carazzolle M.F."/>
            <person name="Schuster S.C."/>
            <person name="Carlson J.E."/>
            <person name="Guiltinan M.J."/>
            <person name="Mieczkowski P."/>
            <person name="Farmer A."/>
            <person name="Ramaraj T."/>
            <person name="Crozier J."/>
            <person name="Davis R.E."/>
            <person name="Shao J."/>
            <person name="Melnick R.L."/>
            <person name="Pereira G.A.G."/>
            <person name="Bailey B.A."/>
        </authorList>
    </citation>
    <scope>NUCLEOTIDE SEQUENCE [LARGE SCALE GENOMIC DNA]</scope>
    <source>
        <strain evidence="1 2">MCA 2997</strain>
    </source>
</reference>
<feature type="non-terminal residue" evidence="1">
    <location>
        <position position="375"/>
    </location>
</feature>
<dbReference type="KEGG" id="mrr:Moror_4951"/>
<dbReference type="EMBL" id="AWSO01000932">
    <property type="protein sequence ID" value="ESK86422.1"/>
    <property type="molecule type" value="Genomic_DNA"/>
</dbReference>